<feature type="region of interest" description="Disordered" evidence="6">
    <location>
        <begin position="379"/>
        <end position="423"/>
    </location>
</feature>
<accession>A0A835V0C3</accession>
<evidence type="ECO:0000256" key="5">
    <source>
        <dbReference type="PROSITE-ProRule" id="PRU00332"/>
    </source>
</evidence>
<organism evidence="9 10">
    <name type="scientific">Vanilla planifolia</name>
    <name type="common">Vanilla</name>
    <dbReference type="NCBI Taxonomy" id="51239"/>
    <lineage>
        <taxon>Eukaryota</taxon>
        <taxon>Viridiplantae</taxon>
        <taxon>Streptophyta</taxon>
        <taxon>Embryophyta</taxon>
        <taxon>Tracheophyta</taxon>
        <taxon>Spermatophyta</taxon>
        <taxon>Magnoliopsida</taxon>
        <taxon>Liliopsida</taxon>
        <taxon>Asparagales</taxon>
        <taxon>Orchidaceae</taxon>
        <taxon>Vanilloideae</taxon>
        <taxon>Vanilleae</taxon>
        <taxon>Vanilla</taxon>
    </lineage>
</organism>
<evidence type="ECO:0000256" key="1">
    <source>
        <dbReference type="ARBA" id="ARBA00004123"/>
    </source>
</evidence>
<evidence type="ECO:0000259" key="8">
    <source>
        <dbReference type="PROSITE" id="PS51939"/>
    </source>
</evidence>
<comment type="function">
    <text evidence="4">Binds to the 3' poly(U) terminus of nascent RNA polymerase III transcripts, protecting them from exonuclease digestion and facilitating their folding and maturation.</text>
</comment>
<dbReference type="SUPFAM" id="SSF46785">
    <property type="entry name" value="Winged helix' DNA-binding domain"/>
    <property type="match status" value="1"/>
</dbReference>
<evidence type="ECO:0008006" key="11">
    <source>
        <dbReference type="Google" id="ProtNLM"/>
    </source>
</evidence>
<dbReference type="AlphaFoldDB" id="A0A835V0C3"/>
<keyword evidence="2 5" id="KW-0694">RNA-binding</keyword>
<feature type="compositionally biased region" description="Basic and acidic residues" evidence="6">
    <location>
        <begin position="207"/>
        <end position="232"/>
    </location>
</feature>
<evidence type="ECO:0000256" key="2">
    <source>
        <dbReference type="ARBA" id="ARBA00022884"/>
    </source>
</evidence>
<dbReference type="InterPro" id="IPR006630">
    <property type="entry name" value="La_HTH"/>
</dbReference>
<dbReference type="GO" id="GO:1990904">
    <property type="term" value="C:ribonucleoprotein complex"/>
    <property type="evidence" value="ECO:0007669"/>
    <property type="project" value="UniProtKB-UniRule"/>
</dbReference>
<dbReference type="InterPro" id="IPR014886">
    <property type="entry name" value="La_xRRM"/>
</dbReference>
<sequence>MKKAKVIIRQVEFYFSDSNLPRDKFLRTTMEQSEDGLVSLALICSFSRMRGHLGLGEVKPEEVLEETVLAVAEVLRKSSSLKVSEDGRRIGRSTELLKPEKLIEQIAYSVSAVAIILEHQITLGCCPIFLICGDFSGFVCLQLSVTADYVPTNLLNVALKDFDAEREKSIEVEKNRSNKDGSNESYPKGLIISFKLKTLAADASTTQKEEVNDVTEVKGVEVPKPSDEEHASENVGNQDNSSDEAQKGEGNDQSHACEDEENVAIDSSEGKEDKSTKDSMTCSVSKVVSVADVEDVVTREDLRHVLQKFGTIKFIDYKMGEESGYVRFENPDAGLKARAAAVLRDEGGLVVKKKYVATLEAVTGDAEKNYWSLLRGNQEKHKENWGRGKQNRGGRQFVGKRRHEFSSSKGRPNKAQKFTATND</sequence>
<evidence type="ECO:0000256" key="4">
    <source>
        <dbReference type="ARBA" id="ARBA00057261"/>
    </source>
</evidence>
<dbReference type="InterPro" id="IPR036388">
    <property type="entry name" value="WH-like_DNA-bd_sf"/>
</dbReference>
<keyword evidence="3" id="KW-0539">Nucleus</keyword>
<dbReference type="PANTHER" id="PTHR22792">
    <property type="entry name" value="LUPUS LA PROTEIN-RELATED"/>
    <property type="match status" value="1"/>
</dbReference>
<dbReference type="InterPro" id="IPR012677">
    <property type="entry name" value="Nucleotide-bd_a/b_plait_sf"/>
</dbReference>
<dbReference type="PANTHER" id="PTHR22792:SF140">
    <property type="entry name" value="ACHILLES, ISOFORM A"/>
    <property type="match status" value="1"/>
</dbReference>
<dbReference type="OrthoDB" id="439993at2759"/>
<evidence type="ECO:0000259" key="7">
    <source>
        <dbReference type="PROSITE" id="PS50961"/>
    </source>
</evidence>
<dbReference type="PROSITE" id="PS50961">
    <property type="entry name" value="HTH_LA"/>
    <property type="match status" value="1"/>
</dbReference>
<dbReference type="CDD" id="cd08030">
    <property type="entry name" value="LA_like_plant"/>
    <property type="match status" value="1"/>
</dbReference>
<dbReference type="Gene3D" id="3.30.70.330">
    <property type="match status" value="1"/>
</dbReference>
<feature type="domain" description="HTH La-type RNA-binding" evidence="7">
    <location>
        <begin position="1"/>
        <end position="102"/>
    </location>
</feature>
<feature type="region of interest" description="Disordered" evidence="6">
    <location>
        <begin position="205"/>
        <end position="281"/>
    </location>
</feature>
<dbReference type="Gene3D" id="1.10.10.10">
    <property type="entry name" value="Winged helix-like DNA-binding domain superfamily/Winged helix DNA-binding domain"/>
    <property type="match status" value="1"/>
</dbReference>
<evidence type="ECO:0000313" key="10">
    <source>
        <dbReference type="Proteomes" id="UP000639772"/>
    </source>
</evidence>
<dbReference type="Pfam" id="PF08777">
    <property type="entry name" value="RRM_3"/>
    <property type="match status" value="1"/>
</dbReference>
<evidence type="ECO:0000313" key="9">
    <source>
        <dbReference type="EMBL" id="KAG0478421.1"/>
    </source>
</evidence>
<dbReference type="EMBL" id="JADCNM010000006">
    <property type="protein sequence ID" value="KAG0478421.1"/>
    <property type="molecule type" value="Genomic_DNA"/>
</dbReference>
<dbReference type="InterPro" id="IPR002344">
    <property type="entry name" value="Lupus_La"/>
</dbReference>
<protein>
    <recommendedName>
        <fullName evidence="11">La protein 1</fullName>
    </recommendedName>
</protein>
<feature type="compositionally biased region" description="Basic and acidic residues" evidence="6">
    <location>
        <begin position="268"/>
        <end position="277"/>
    </location>
</feature>
<dbReference type="InterPro" id="IPR035979">
    <property type="entry name" value="RBD_domain_sf"/>
</dbReference>
<reference evidence="9 10" key="1">
    <citation type="journal article" date="2020" name="Nat. Food">
        <title>A phased Vanilla planifolia genome enables genetic improvement of flavour and production.</title>
        <authorList>
            <person name="Hasing T."/>
            <person name="Tang H."/>
            <person name="Brym M."/>
            <person name="Khazi F."/>
            <person name="Huang T."/>
            <person name="Chambers A.H."/>
        </authorList>
    </citation>
    <scope>NUCLEOTIDE SEQUENCE [LARGE SCALE GENOMIC DNA]</scope>
    <source>
        <tissue evidence="9">Leaf</tissue>
    </source>
</reference>
<evidence type="ECO:0000256" key="3">
    <source>
        <dbReference type="ARBA" id="ARBA00023242"/>
    </source>
</evidence>
<evidence type="ECO:0000256" key="6">
    <source>
        <dbReference type="SAM" id="MobiDB-lite"/>
    </source>
</evidence>
<dbReference type="FunFam" id="1.10.10.10:FF:000795">
    <property type="entry name" value="La protein 2"/>
    <property type="match status" value="1"/>
</dbReference>
<dbReference type="SUPFAM" id="SSF54928">
    <property type="entry name" value="RNA-binding domain, RBD"/>
    <property type="match status" value="1"/>
</dbReference>
<feature type="compositionally biased region" description="Basic and acidic residues" evidence="6">
    <location>
        <begin position="244"/>
        <end position="257"/>
    </location>
</feature>
<dbReference type="PROSITE" id="PS51939">
    <property type="entry name" value="XRRM"/>
    <property type="match status" value="1"/>
</dbReference>
<dbReference type="Proteomes" id="UP000639772">
    <property type="component" value="Chromosome 6"/>
</dbReference>
<dbReference type="GO" id="GO:0005634">
    <property type="term" value="C:nucleus"/>
    <property type="evidence" value="ECO:0007669"/>
    <property type="project" value="UniProtKB-SubCell"/>
</dbReference>
<proteinExistence type="predicted"/>
<dbReference type="InterPro" id="IPR045180">
    <property type="entry name" value="La_dom_prot"/>
</dbReference>
<dbReference type="GO" id="GO:0006396">
    <property type="term" value="P:RNA processing"/>
    <property type="evidence" value="ECO:0007669"/>
    <property type="project" value="InterPro"/>
</dbReference>
<feature type="domain" description="XRRM" evidence="8">
    <location>
        <begin position="281"/>
        <end position="403"/>
    </location>
</feature>
<name>A0A835V0C3_VANPL</name>
<gene>
    <name evidence="9" type="ORF">HPP92_013140</name>
</gene>
<dbReference type="SMART" id="SM00715">
    <property type="entry name" value="LA"/>
    <property type="match status" value="1"/>
</dbReference>
<dbReference type="PRINTS" id="PR00302">
    <property type="entry name" value="LUPUSLA"/>
</dbReference>
<dbReference type="Pfam" id="PF05383">
    <property type="entry name" value="La"/>
    <property type="match status" value="1"/>
</dbReference>
<comment type="caution">
    <text evidence="9">The sequence shown here is derived from an EMBL/GenBank/DDBJ whole genome shotgun (WGS) entry which is preliminary data.</text>
</comment>
<dbReference type="InterPro" id="IPR036390">
    <property type="entry name" value="WH_DNA-bd_sf"/>
</dbReference>
<dbReference type="GO" id="GO:0003729">
    <property type="term" value="F:mRNA binding"/>
    <property type="evidence" value="ECO:0007669"/>
    <property type="project" value="TreeGrafter"/>
</dbReference>
<comment type="subcellular location">
    <subcellularLocation>
        <location evidence="1">Nucleus</location>
    </subcellularLocation>
</comment>